<dbReference type="SUPFAM" id="SSF52172">
    <property type="entry name" value="CheY-like"/>
    <property type="match status" value="1"/>
</dbReference>
<dbReference type="Pfam" id="PF00072">
    <property type="entry name" value="Response_reg"/>
    <property type="match status" value="1"/>
</dbReference>
<protein>
    <submittedName>
        <fullName evidence="7">Response regulator</fullName>
    </submittedName>
</protein>
<name>A0ABT4QEM9_9BACL</name>
<keyword evidence="4" id="KW-0597">Phosphoprotein</keyword>
<reference evidence="7 8" key="1">
    <citation type="submission" date="2022-12" db="EMBL/GenBank/DDBJ databases">
        <title>Draft genome sequence of Paenibacillus sp. dW9.</title>
        <authorList>
            <person name="Choi E.-W."/>
            <person name="Kim D.-U."/>
        </authorList>
    </citation>
    <scope>NUCLEOTIDE SEQUENCE [LARGE SCALE GENOMIC DNA]</scope>
    <source>
        <strain evidence="8">dW9</strain>
    </source>
</reference>
<feature type="domain" description="HTH araC/xylS-type" evidence="5">
    <location>
        <begin position="415"/>
        <end position="513"/>
    </location>
</feature>
<keyword evidence="3" id="KW-0804">Transcription</keyword>
<dbReference type="Proteomes" id="UP001527882">
    <property type="component" value="Unassembled WGS sequence"/>
</dbReference>
<dbReference type="InterPro" id="IPR001789">
    <property type="entry name" value="Sig_transdc_resp-reg_receiver"/>
</dbReference>
<comment type="caution">
    <text evidence="7">The sequence shown here is derived from an EMBL/GenBank/DDBJ whole genome shotgun (WGS) entry which is preliminary data.</text>
</comment>
<keyword evidence="2" id="KW-0238">DNA-binding</keyword>
<evidence type="ECO:0000256" key="3">
    <source>
        <dbReference type="ARBA" id="ARBA00023163"/>
    </source>
</evidence>
<dbReference type="InterPro" id="IPR009057">
    <property type="entry name" value="Homeodomain-like_sf"/>
</dbReference>
<sequence length="525" mass="61026">MYRVLLVDDEALARMGLRSTFDWEANGFQLVGEASNGKNALQWIDRHEVDILITDIAMPVMDGLELMRITRERCPWVKIVLLSCHSDFSFVREGVRMGASDYLLKPTLEPADLKEVLNKVKLQISEERRIHEIYIKQELSGKRIELEKAFTKLLASDNMLENANIDLPWMSGGYRFVVCMLDSAANMRSEEGGVFIEIVIEEMQESFYKVIGEGVVFRGCSDQLILVLPETAEGDEVFNQRMTSLHSMLQEREFSFTFGVSGRVHGLERIKQAIQEGRQATRLRFYEGPGKIRFYEPHPPMKNDKHESERLKTLLKELMGEGRKEKSLQCLESLFKFWTNEHRTPIEVKREAQELLSLFQMCKDNKAVPMEQTEVLRLMESVDDVRVFIRSAFEEVWKSKEETEEDYGLHRRIVGRAIEYLKSNYIQNISLQDVADHVSMSKNYFSELFKKNTGQNFIDYLIHLRLKCACDLLRTTTLKIYEVAELSGFNDVKYFSKLFKKVLKVSPADYREGKREEVELPYPPK</sequence>
<dbReference type="PROSITE" id="PS01124">
    <property type="entry name" value="HTH_ARAC_FAMILY_2"/>
    <property type="match status" value="1"/>
</dbReference>
<keyword evidence="1" id="KW-0805">Transcription regulation</keyword>
<dbReference type="EMBL" id="JAQAGZ010000017">
    <property type="protein sequence ID" value="MCZ8515337.1"/>
    <property type="molecule type" value="Genomic_DNA"/>
</dbReference>
<evidence type="ECO:0000313" key="7">
    <source>
        <dbReference type="EMBL" id="MCZ8515337.1"/>
    </source>
</evidence>
<dbReference type="PROSITE" id="PS50110">
    <property type="entry name" value="RESPONSE_REGULATORY"/>
    <property type="match status" value="1"/>
</dbReference>
<dbReference type="PANTHER" id="PTHR43280">
    <property type="entry name" value="ARAC-FAMILY TRANSCRIPTIONAL REGULATOR"/>
    <property type="match status" value="1"/>
</dbReference>
<keyword evidence="8" id="KW-1185">Reference proteome</keyword>
<dbReference type="Gene3D" id="1.10.10.60">
    <property type="entry name" value="Homeodomain-like"/>
    <property type="match status" value="2"/>
</dbReference>
<dbReference type="CDD" id="cd17536">
    <property type="entry name" value="REC_YesN-like"/>
    <property type="match status" value="1"/>
</dbReference>
<dbReference type="RefSeq" id="WP_269883869.1">
    <property type="nucleotide sequence ID" value="NZ_JAQAGZ010000017.1"/>
</dbReference>
<evidence type="ECO:0000256" key="4">
    <source>
        <dbReference type="PROSITE-ProRule" id="PRU00169"/>
    </source>
</evidence>
<gene>
    <name evidence="7" type="ORF">O9H85_23590</name>
</gene>
<evidence type="ECO:0000259" key="6">
    <source>
        <dbReference type="PROSITE" id="PS50110"/>
    </source>
</evidence>
<dbReference type="Gene3D" id="3.40.50.2300">
    <property type="match status" value="1"/>
</dbReference>
<dbReference type="InterPro" id="IPR018060">
    <property type="entry name" value="HTH_AraC"/>
</dbReference>
<dbReference type="InterPro" id="IPR018062">
    <property type="entry name" value="HTH_AraC-typ_CS"/>
</dbReference>
<feature type="modified residue" description="4-aspartylphosphate" evidence="4">
    <location>
        <position position="55"/>
    </location>
</feature>
<feature type="domain" description="Response regulatory" evidence="6">
    <location>
        <begin position="3"/>
        <end position="120"/>
    </location>
</feature>
<dbReference type="PANTHER" id="PTHR43280:SF28">
    <property type="entry name" value="HTH-TYPE TRANSCRIPTIONAL ACTIVATOR RHAS"/>
    <property type="match status" value="1"/>
</dbReference>
<dbReference type="InterPro" id="IPR041522">
    <property type="entry name" value="CdaR_GGDEF"/>
</dbReference>
<dbReference type="SMART" id="SM00342">
    <property type="entry name" value="HTH_ARAC"/>
    <property type="match status" value="1"/>
</dbReference>
<accession>A0ABT4QEM9</accession>
<evidence type="ECO:0000256" key="1">
    <source>
        <dbReference type="ARBA" id="ARBA00023015"/>
    </source>
</evidence>
<dbReference type="PROSITE" id="PS00041">
    <property type="entry name" value="HTH_ARAC_FAMILY_1"/>
    <property type="match status" value="1"/>
</dbReference>
<dbReference type="Pfam" id="PF12833">
    <property type="entry name" value="HTH_18"/>
    <property type="match status" value="1"/>
</dbReference>
<dbReference type="Pfam" id="PF17853">
    <property type="entry name" value="GGDEF_2"/>
    <property type="match status" value="1"/>
</dbReference>
<dbReference type="InterPro" id="IPR011006">
    <property type="entry name" value="CheY-like_superfamily"/>
</dbReference>
<evidence type="ECO:0000313" key="8">
    <source>
        <dbReference type="Proteomes" id="UP001527882"/>
    </source>
</evidence>
<organism evidence="7 8">
    <name type="scientific">Paenibacillus gyeongsangnamensis</name>
    <dbReference type="NCBI Taxonomy" id="3388067"/>
    <lineage>
        <taxon>Bacteria</taxon>
        <taxon>Bacillati</taxon>
        <taxon>Bacillota</taxon>
        <taxon>Bacilli</taxon>
        <taxon>Bacillales</taxon>
        <taxon>Paenibacillaceae</taxon>
        <taxon>Paenibacillus</taxon>
    </lineage>
</organism>
<dbReference type="SMART" id="SM00448">
    <property type="entry name" value="REC"/>
    <property type="match status" value="1"/>
</dbReference>
<proteinExistence type="predicted"/>
<evidence type="ECO:0000259" key="5">
    <source>
        <dbReference type="PROSITE" id="PS01124"/>
    </source>
</evidence>
<evidence type="ECO:0000256" key="2">
    <source>
        <dbReference type="ARBA" id="ARBA00023125"/>
    </source>
</evidence>
<dbReference type="SUPFAM" id="SSF46689">
    <property type="entry name" value="Homeodomain-like"/>
    <property type="match status" value="2"/>
</dbReference>